<evidence type="ECO:0000313" key="5">
    <source>
        <dbReference type="Proteomes" id="UP000829476"/>
    </source>
</evidence>
<dbReference type="EMBL" id="CP094326">
    <property type="protein sequence ID" value="UNY97379.1"/>
    <property type="molecule type" value="Genomic_DNA"/>
</dbReference>
<dbReference type="SUPFAM" id="SSF55136">
    <property type="entry name" value="Probable bacterial effector-binding domain"/>
    <property type="match status" value="1"/>
</dbReference>
<dbReference type="InterPro" id="IPR005031">
    <property type="entry name" value="COQ10_START"/>
</dbReference>
<dbReference type="SMART" id="SM00871">
    <property type="entry name" value="AraC_E_bind"/>
    <property type="match status" value="1"/>
</dbReference>
<feature type="transmembrane region" description="Helical" evidence="2">
    <location>
        <begin position="6"/>
        <end position="23"/>
    </location>
</feature>
<dbReference type="InterPro" id="IPR029442">
    <property type="entry name" value="GyrI-like"/>
</dbReference>
<reference evidence="4 5" key="1">
    <citation type="journal article" date="2018" name="Int. J. Syst. Evol. Microbiol.">
        <title>Zhouia spongiae sp. nov., isolated from a marine sponge.</title>
        <authorList>
            <person name="Zhuang L."/>
            <person name="Lin B."/>
            <person name="Qin F."/>
            <person name="Luo L."/>
        </authorList>
    </citation>
    <scope>NUCLEOTIDE SEQUENCE [LARGE SCALE GENOMIC DNA]</scope>
    <source>
        <strain evidence="4 5">HN-Y44</strain>
    </source>
</reference>
<dbReference type="InterPro" id="IPR011256">
    <property type="entry name" value="Reg_factor_effector_dom_sf"/>
</dbReference>
<evidence type="ECO:0000256" key="2">
    <source>
        <dbReference type="SAM" id="Phobius"/>
    </source>
</evidence>
<proteinExistence type="inferred from homology"/>
<gene>
    <name evidence="4" type="ORF">MQE36_09755</name>
</gene>
<dbReference type="InterPro" id="IPR023393">
    <property type="entry name" value="START-like_dom_sf"/>
</dbReference>
<dbReference type="RefSeq" id="WP_242935792.1">
    <property type="nucleotide sequence ID" value="NZ_CP094326.1"/>
</dbReference>
<accession>A0ABY3YHM2</accession>
<evidence type="ECO:0000256" key="1">
    <source>
        <dbReference type="ARBA" id="ARBA00008918"/>
    </source>
</evidence>
<dbReference type="CDD" id="cd07818">
    <property type="entry name" value="SRPBCC_1"/>
    <property type="match status" value="1"/>
</dbReference>
<feature type="domain" description="AraC effector-binding" evidence="3">
    <location>
        <begin position="185"/>
        <end position="341"/>
    </location>
</feature>
<dbReference type="Pfam" id="PF03364">
    <property type="entry name" value="Polyketide_cyc"/>
    <property type="match status" value="1"/>
</dbReference>
<keyword evidence="5" id="KW-1185">Reference proteome</keyword>
<sequence length="350" mass="40114">MKIIKYLFFLAVIVIIGASLYIATRHGHFNVYREKVIEAPREVVYNLINDYKKWPEWSPWLAQEPNAKITFSDTTAGVNAFYHWKGDILGEGSIKTIFSNKDSILQKIKFIKPRASNGDVYWQLSPLNPSQSKVVWGMKGELSFTEKAYMLYKGGMEKILAPDLEKGLEKIDSLSNLAIEEYNIIPKGISEYGGGYYLYLTTVTKQSEAAVKMEELFPKIRQYATKNDLSIAGPPFTLYHEWDDLNKTTIFSVCIPIREKVIPSSENEVLCGYIEPGRYFKTVLKGNHKNLKEAWNRASLAVKTNRLTEDPERDLMEVYLSDPNKIPNPADWITEIYVPVKKTLTLQKTF</sequence>
<protein>
    <submittedName>
        <fullName evidence="4">GyrI-like domain-containing protein</fullName>
    </submittedName>
</protein>
<dbReference type="Pfam" id="PF06445">
    <property type="entry name" value="GyrI-like"/>
    <property type="match status" value="1"/>
</dbReference>
<keyword evidence="2" id="KW-0812">Transmembrane</keyword>
<organism evidence="4 5">
    <name type="scientific">Zhouia spongiae</name>
    <dbReference type="NCBI Taxonomy" id="2202721"/>
    <lineage>
        <taxon>Bacteria</taxon>
        <taxon>Pseudomonadati</taxon>
        <taxon>Bacteroidota</taxon>
        <taxon>Flavobacteriia</taxon>
        <taxon>Flavobacteriales</taxon>
        <taxon>Flavobacteriaceae</taxon>
        <taxon>Zhouia</taxon>
    </lineage>
</organism>
<dbReference type="Gene3D" id="3.30.530.20">
    <property type="match status" value="1"/>
</dbReference>
<evidence type="ECO:0000313" key="4">
    <source>
        <dbReference type="EMBL" id="UNY97379.1"/>
    </source>
</evidence>
<keyword evidence="2" id="KW-1133">Transmembrane helix</keyword>
<name>A0ABY3YHM2_9FLAO</name>
<comment type="similarity">
    <text evidence="1">Belongs to the ribosome association toxin RatA family.</text>
</comment>
<dbReference type="Gene3D" id="3.20.80.10">
    <property type="entry name" value="Regulatory factor, effector binding domain"/>
    <property type="match status" value="1"/>
</dbReference>
<dbReference type="Proteomes" id="UP000829476">
    <property type="component" value="Chromosome"/>
</dbReference>
<dbReference type="InterPro" id="IPR010499">
    <property type="entry name" value="AraC_E-bd"/>
</dbReference>
<keyword evidence="2" id="KW-0472">Membrane</keyword>
<dbReference type="SUPFAM" id="SSF55961">
    <property type="entry name" value="Bet v1-like"/>
    <property type="match status" value="1"/>
</dbReference>
<evidence type="ECO:0000259" key="3">
    <source>
        <dbReference type="SMART" id="SM00871"/>
    </source>
</evidence>